<evidence type="ECO:0000256" key="1">
    <source>
        <dbReference type="ARBA" id="ARBA00002324"/>
    </source>
</evidence>
<keyword evidence="7 10" id="KW-0067">ATP-binding</keyword>
<evidence type="ECO:0000256" key="3">
    <source>
        <dbReference type="ARBA" id="ARBA00022642"/>
    </source>
</evidence>
<protein>
    <recommendedName>
        <fullName evidence="10">Probable nicotinate-nucleotide adenylyltransferase</fullName>
        <ecNumber evidence="10">2.7.7.18</ecNumber>
    </recommendedName>
    <alternativeName>
        <fullName evidence="10">Deamido-NAD(+) diphosphorylase</fullName>
    </alternativeName>
    <alternativeName>
        <fullName evidence="10">Deamido-NAD(+) pyrophosphorylase</fullName>
    </alternativeName>
    <alternativeName>
        <fullName evidence="10">Nicotinate mononucleotide adenylyltransferase</fullName>
        <shortName evidence="10">NaMN adenylyltransferase</shortName>
    </alternativeName>
</protein>
<dbReference type="NCBIfam" id="TIGR00125">
    <property type="entry name" value="cyt_tran_rel"/>
    <property type="match status" value="1"/>
</dbReference>
<dbReference type="SUPFAM" id="SSF52374">
    <property type="entry name" value="Nucleotidylyl transferase"/>
    <property type="match status" value="1"/>
</dbReference>
<dbReference type="PANTHER" id="PTHR39321">
    <property type="entry name" value="NICOTINATE-NUCLEOTIDE ADENYLYLTRANSFERASE-RELATED"/>
    <property type="match status" value="1"/>
</dbReference>
<evidence type="ECO:0000256" key="4">
    <source>
        <dbReference type="ARBA" id="ARBA00022679"/>
    </source>
</evidence>
<evidence type="ECO:0000259" key="11">
    <source>
        <dbReference type="Pfam" id="PF01467"/>
    </source>
</evidence>
<dbReference type="InterPro" id="IPR005248">
    <property type="entry name" value="NadD/NMNAT"/>
</dbReference>
<comment type="caution">
    <text evidence="12">The sequence shown here is derived from an EMBL/GenBank/DDBJ whole genome shotgun (WGS) entry which is preliminary data.</text>
</comment>
<evidence type="ECO:0000256" key="7">
    <source>
        <dbReference type="ARBA" id="ARBA00022840"/>
    </source>
</evidence>
<comment type="similarity">
    <text evidence="10">Belongs to the NadD family.</text>
</comment>
<sequence length="207" mass="23386">MKKTGIMGGSFNPIHVGHLEIAECAWKEYGLDEILFIPNYCPPHKDSSEMLDAKSRLDMVKLAIQGHPNYTVTDREIQKGGLSYTYLTINELKAEEPDTEFYFLMGADSLADFRKWSHAEVIASKCHILAAMRDELGDEDVKQIADELSLEYQGDFSLLKIPPTDISSTQIRKDIRMGNSISGKVPKAVEDYILIHRLYSQKQNTEG</sequence>
<name>A0ABV1HD61_9FIRM</name>
<evidence type="ECO:0000256" key="6">
    <source>
        <dbReference type="ARBA" id="ARBA00022741"/>
    </source>
</evidence>
<dbReference type="NCBIfam" id="TIGR00482">
    <property type="entry name" value="nicotinate (nicotinamide) nucleotide adenylyltransferase"/>
    <property type="match status" value="1"/>
</dbReference>
<keyword evidence="13" id="KW-1185">Reference proteome</keyword>
<evidence type="ECO:0000256" key="9">
    <source>
        <dbReference type="ARBA" id="ARBA00048721"/>
    </source>
</evidence>
<dbReference type="InterPro" id="IPR004821">
    <property type="entry name" value="Cyt_trans-like"/>
</dbReference>
<dbReference type="Pfam" id="PF01467">
    <property type="entry name" value="CTP_transf_like"/>
    <property type="match status" value="1"/>
</dbReference>
<comment type="pathway">
    <text evidence="2 10">Cofactor biosynthesis; NAD(+) biosynthesis; deamido-NAD(+) from nicotinate D-ribonucleotide: step 1/1.</text>
</comment>
<dbReference type="InterPro" id="IPR014729">
    <property type="entry name" value="Rossmann-like_a/b/a_fold"/>
</dbReference>
<gene>
    <name evidence="10 12" type="primary">nadD</name>
    <name evidence="12" type="ORF">WMO43_07230</name>
</gene>
<proteinExistence type="inferred from homology"/>
<keyword evidence="5 10" id="KW-0548">Nucleotidyltransferase</keyword>
<dbReference type="CDD" id="cd02165">
    <property type="entry name" value="NMNAT"/>
    <property type="match status" value="1"/>
</dbReference>
<dbReference type="EC" id="2.7.7.18" evidence="10"/>
<reference evidence="12 13" key="1">
    <citation type="submission" date="2024-03" db="EMBL/GenBank/DDBJ databases">
        <title>Human intestinal bacterial collection.</title>
        <authorList>
            <person name="Pauvert C."/>
            <person name="Hitch T.C.A."/>
            <person name="Clavel T."/>
        </authorList>
    </citation>
    <scope>NUCLEOTIDE SEQUENCE [LARGE SCALE GENOMIC DNA]</scope>
    <source>
        <strain evidence="12 13">CLA-AA-H185</strain>
    </source>
</reference>
<keyword evidence="4 10" id="KW-0808">Transferase</keyword>
<keyword evidence="8 10" id="KW-0520">NAD</keyword>
<dbReference type="GO" id="GO:0004515">
    <property type="term" value="F:nicotinate-nucleotide adenylyltransferase activity"/>
    <property type="evidence" value="ECO:0007669"/>
    <property type="project" value="UniProtKB-EC"/>
</dbReference>
<comment type="function">
    <text evidence="1 10">Catalyzes the reversible adenylation of nicotinate mononucleotide (NaMN) to nicotinic acid adenine dinucleotide (NaAD).</text>
</comment>
<comment type="catalytic activity">
    <reaction evidence="9 10">
        <text>nicotinate beta-D-ribonucleotide + ATP + H(+) = deamido-NAD(+) + diphosphate</text>
        <dbReference type="Rhea" id="RHEA:22860"/>
        <dbReference type="ChEBI" id="CHEBI:15378"/>
        <dbReference type="ChEBI" id="CHEBI:30616"/>
        <dbReference type="ChEBI" id="CHEBI:33019"/>
        <dbReference type="ChEBI" id="CHEBI:57502"/>
        <dbReference type="ChEBI" id="CHEBI:58437"/>
        <dbReference type="EC" id="2.7.7.18"/>
    </reaction>
</comment>
<dbReference type="PANTHER" id="PTHR39321:SF3">
    <property type="entry name" value="PHOSPHOPANTETHEINE ADENYLYLTRANSFERASE"/>
    <property type="match status" value="1"/>
</dbReference>
<accession>A0ABV1HD61</accession>
<evidence type="ECO:0000256" key="10">
    <source>
        <dbReference type="HAMAP-Rule" id="MF_00244"/>
    </source>
</evidence>
<dbReference type="Proteomes" id="UP001454489">
    <property type="component" value="Unassembled WGS sequence"/>
</dbReference>
<evidence type="ECO:0000256" key="2">
    <source>
        <dbReference type="ARBA" id="ARBA00005019"/>
    </source>
</evidence>
<evidence type="ECO:0000256" key="5">
    <source>
        <dbReference type="ARBA" id="ARBA00022695"/>
    </source>
</evidence>
<dbReference type="RefSeq" id="WP_177962564.1">
    <property type="nucleotide sequence ID" value="NZ_JBBMEX010000006.1"/>
</dbReference>
<dbReference type="EMBL" id="JBBMEX010000006">
    <property type="protein sequence ID" value="MEQ2557659.1"/>
    <property type="molecule type" value="Genomic_DNA"/>
</dbReference>
<dbReference type="Gene3D" id="3.40.50.620">
    <property type="entry name" value="HUPs"/>
    <property type="match status" value="1"/>
</dbReference>
<evidence type="ECO:0000313" key="12">
    <source>
        <dbReference type="EMBL" id="MEQ2557659.1"/>
    </source>
</evidence>
<feature type="domain" description="Cytidyltransferase-like" evidence="11">
    <location>
        <begin position="6"/>
        <end position="173"/>
    </location>
</feature>
<keyword evidence="6 10" id="KW-0547">Nucleotide-binding</keyword>
<evidence type="ECO:0000313" key="13">
    <source>
        <dbReference type="Proteomes" id="UP001454489"/>
    </source>
</evidence>
<dbReference type="HAMAP" id="MF_00244">
    <property type="entry name" value="NaMN_adenylyltr"/>
    <property type="match status" value="1"/>
</dbReference>
<organism evidence="12 13">
    <name type="scientific">Maccoyibacter intestinihominis</name>
    <dbReference type="NCBI Taxonomy" id="3133499"/>
    <lineage>
        <taxon>Bacteria</taxon>
        <taxon>Bacillati</taxon>
        <taxon>Bacillota</taxon>
        <taxon>Clostridia</taxon>
        <taxon>Lachnospirales</taxon>
        <taxon>Lachnospiraceae</taxon>
        <taxon>Maccoyibacter</taxon>
    </lineage>
</organism>
<dbReference type="NCBIfam" id="NF000840">
    <property type="entry name" value="PRK00071.1-3"/>
    <property type="match status" value="1"/>
</dbReference>
<evidence type="ECO:0000256" key="8">
    <source>
        <dbReference type="ARBA" id="ARBA00023027"/>
    </source>
</evidence>
<keyword evidence="3 10" id="KW-0662">Pyridine nucleotide biosynthesis</keyword>